<reference evidence="1 2" key="1">
    <citation type="submission" date="2020-07" db="EMBL/GenBank/DDBJ databases">
        <title>Sequencing the genomes of 1000 actinobacteria strains.</title>
        <authorList>
            <person name="Klenk H.-P."/>
        </authorList>
    </citation>
    <scope>NUCLEOTIDE SEQUENCE [LARGE SCALE GENOMIC DNA]</scope>
    <source>
        <strain evidence="1 2">DSM 21349</strain>
    </source>
</reference>
<dbReference type="EMBL" id="JACGXA010000001">
    <property type="protein sequence ID" value="MBA8804479.1"/>
    <property type="molecule type" value="Genomic_DNA"/>
</dbReference>
<dbReference type="SUPFAM" id="SSF48371">
    <property type="entry name" value="ARM repeat"/>
    <property type="match status" value="1"/>
</dbReference>
<dbReference type="Proteomes" id="UP000580910">
    <property type="component" value="Unassembled WGS sequence"/>
</dbReference>
<name>A0A7W3PAG1_9ACTN</name>
<keyword evidence="2" id="KW-1185">Reference proteome</keyword>
<proteinExistence type="predicted"/>
<sequence length="501" mass="54992">MPKVSPAADDRTPLAGSRIDIPVRIGWLLRTHRMVAGLSLREMSLELTERGVGLSASTLSRIETEGHRSPAALDGYASVLGLPDGVLRGTIGLLCRTFRYAPPESREVGEPGRPSLERFSAACDGIDVEAPSGGAWMRFARAHSHTSGFGLPVRLMEPHLVRINAELGLAVGTAMITRHEALSSLRIGPYGDLLEDVTRHEILVPGHPAVDRLFGPLSDRPTPSLLHWLNDLLSHERVELCRSATYALQSMLLSGDLDAREWATLVPALVEAWSDPDPGRRSALAQLATALPPELQREVRRSCDVDAALPAPPPDWSRSRRNRHYERARELGRAVCARLGHPEEPLLDRLVFESLFEIRGVRMAHALMLLRASAFRDPFAEVLLNELPRTRDEDSRTAMRRALVSMHQGRPLPEGAGLLESEDDADFVTGVRLIGSGGGVLPDAAVERGLGGDEEARRHTVTALGQANDPRLRALRERAGLSRELRDSAVWWSDRSGRILI</sequence>
<dbReference type="AlphaFoldDB" id="A0A7W3PAG1"/>
<dbReference type="RefSeq" id="WP_182540025.1">
    <property type="nucleotide sequence ID" value="NZ_JACGXA010000001.1"/>
</dbReference>
<gene>
    <name evidence="1" type="ORF">FB382_002770</name>
</gene>
<dbReference type="InterPro" id="IPR001387">
    <property type="entry name" value="Cro/C1-type_HTH"/>
</dbReference>
<dbReference type="InterPro" id="IPR016024">
    <property type="entry name" value="ARM-type_fold"/>
</dbReference>
<protein>
    <submittedName>
        <fullName evidence="1">Transcriptional regulator with XRE-family HTH domain</fullName>
    </submittedName>
</protein>
<comment type="caution">
    <text evidence="1">The sequence shown here is derived from an EMBL/GenBank/DDBJ whole genome shotgun (WGS) entry which is preliminary data.</text>
</comment>
<organism evidence="1 2">
    <name type="scientific">Nocardioides ginsengisegetis</name>
    <dbReference type="NCBI Taxonomy" id="661491"/>
    <lineage>
        <taxon>Bacteria</taxon>
        <taxon>Bacillati</taxon>
        <taxon>Actinomycetota</taxon>
        <taxon>Actinomycetes</taxon>
        <taxon>Propionibacteriales</taxon>
        <taxon>Nocardioidaceae</taxon>
        <taxon>Nocardioides</taxon>
    </lineage>
</organism>
<evidence type="ECO:0000313" key="1">
    <source>
        <dbReference type="EMBL" id="MBA8804479.1"/>
    </source>
</evidence>
<accession>A0A7W3PAG1</accession>
<evidence type="ECO:0000313" key="2">
    <source>
        <dbReference type="Proteomes" id="UP000580910"/>
    </source>
</evidence>
<dbReference type="CDD" id="cd00093">
    <property type="entry name" value="HTH_XRE"/>
    <property type="match status" value="1"/>
</dbReference>